<dbReference type="PROSITE" id="PS51043">
    <property type="entry name" value="DDHD"/>
    <property type="match status" value="1"/>
</dbReference>
<dbReference type="PANTHER" id="PTHR23509">
    <property type="entry name" value="PA-PL1 PHOSPHOLIPASE FAMILY"/>
    <property type="match status" value="1"/>
</dbReference>
<proteinExistence type="inferred from homology"/>
<dbReference type="AlphaFoldDB" id="A0A3P8WA23"/>
<dbReference type="PANTHER" id="PTHR23509:SF32">
    <property type="entry name" value="PHOSPHOLIPASE DDHD1"/>
    <property type="match status" value="1"/>
</dbReference>
<reference evidence="3" key="2">
    <citation type="submission" date="2025-08" db="UniProtKB">
        <authorList>
            <consortium name="Ensembl"/>
        </authorList>
    </citation>
    <scope>IDENTIFICATION</scope>
</reference>
<evidence type="ECO:0000313" key="3">
    <source>
        <dbReference type="Ensembl" id="ENSCSEP00000024353.1"/>
    </source>
</evidence>
<dbReference type="Proteomes" id="UP000265120">
    <property type="component" value="Chromosome 7"/>
</dbReference>
<evidence type="ECO:0000256" key="1">
    <source>
        <dbReference type="ARBA" id="ARBA00038464"/>
    </source>
</evidence>
<dbReference type="Pfam" id="PF02862">
    <property type="entry name" value="DDHD"/>
    <property type="match status" value="1"/>
</dbReference>
<keyword evidence="4" id="KW-1185">Reference proteome</keyword>
<dbReference type="SMART" id="SM01127">
    <property type="entry name" value="DDHD"/>
    <property type="match status" value="1"/>
</dbReference>
<evidence type="ECO:0000259" key="2">
    <source>
        <dbReference type="PROSITE" id="PS51043"/>
    </source>
</evidence>
<dbReference type="InterPro" id="IPR004177">
    <property type="entry name" value="DDHD_dom"/>
</dbReference>
<dbReference type="GeneTree" id="ENSGT00940000156065"/>
<dbReference type="GO" id="GO:0005737">
    <property type="term" value="C:cytoplasm"/>
    <property type="evidence" value="ECO:0007669"/>
    <property type="project" value="TreeGrafter"/>
</dbReference>
<dbReference type="OMA" id="IHWSSAV"/>
<accession>A0A3P8WA23</accession>
<evidence type="ECO:0000313" key="4">
    <source>
        <dbReference type="Proteomes" id="UP000265120"/>
    </source>
</evidence>
<dbReference type="Ensembl" id="ENSCSET00000024683.1">
    <property type="protein sequence ID" value="ENSCSEP00000024353.1"/>
    <property type="gene ID" value="ENSCSEG00000015546.1"/>
</dbReference>
<comment type="similarity">
    <text evidence="1">Belongs to the PA-PLA1 family.</text>
</comment>
<feature type="domain" description="DDHD" evidence="2">
    <location>
        <begin position="7"/>
        <end position="246"/>
    </location>
</feature>
<protein>
    <recommendedName>
        <fullName evidence="2">DDHD domain-containing protein</fullName>
    </recommendedName>
</protein>
<dbReference type="GO" id="GO:0004620">
    <property type="term" value="F:phospholipase activity"/>
    <property type="evidence" value="ECO:0007669"/>
    <property type="project" value="TreeGrafter"/>
</dbReference>
<dbReference type="GO" id="GO:0046872">
    <property type="term" value="F:metal ion binding"/>
    <property type="evidence" value="ECO:0007669"/>
    <property type="project" value="InterPro"/>
</dbReference>
<reference evidence="3 4" key="1">
    <citation type="journal article" date="2014" name="Nat. Genet.">
        <title>Whole-genome sequence of a flatfish provides insights into ZW sex chromosome evolution and adaptation to a benthic lifestyle.</title>
        <authorList>
            <person name="Chen S."/>
            <person name="Zhang G."/>
            <person name="Shao C."/>
            <person name="Huang Q."/>
            <person name="Liu G."/>
            <person name="Zhang P."/>
            <person name="Song W."/>
            <person name="An N."/>
            <person name="Chalopin D."/>
            <person name="Volff J.N."/>
            <person name="Hong Y."/>
            <person name="Li Q."/>
            <person name="Sha Z."/>
            <person name="Zhou H."/>
            <person name="Xie M."/>
            <person name="Yu Q."/>
            <person name="Liu Y."/>
            <person name="Xiang H."/>
            <person name="Wang N."/>
            <person name="Wu K."/>
            <person name="Yang C."/>
            <person name="Zhou Q."/>
            <person name="Liao X."/>
            <person name="Yang L."/>
            <person name="Hu Q."/>
            <person name="Zhang J."/>
            <person name="Meng L."/>
            <person name="Jin L."/>
            <person name="Tian Y."/>
            <person name="Lian J."/>
            <person name="Yang J."/>
            <person name="Miao G."/>
            <person name="Liu S."/>
            <person name="Liang Z."/>
            <person name="Yan F."/>
            <person name="Li Y."/>
            <person name="Sun B."/>
            <person name="Zhang H."/>
            <person name="Zhang J."/>
            <person name="Zhu Y."/>
            <person name="Du M."/>
            <person name="Zhao Y."/>
            <person name="Schartl M."/>
            <person name="Tang Q."/>
            <person name="Wang J."/>
        </authorList>
    </citation>
    <scope>NUCLEOTIDE SEQUENCE</scope>
</reference>
<dbReference type="STRING" id="244447.ENSCSEP00000024353"/>
<dbReference type="InParanoid" id="A0A3P8WA23"/>
<sequence length="246" mass="26902">CVAVPALKFKVENFFCMGSPLAVFLALRGIRPGNNGVQDHILPTSICKRLFNIFHPTDPVAYRLEPLILKHYSNISPVQINWYNTTSPTPYDEIRPTILNPLKDATCTSDCESLPSPCTSPPQARRHYGESITSLGKASIMGAACLGKGIGGILFSRFSRSGSLVDGVEEEPSNIEGGTFEEENIAIDIGVTAADGTKNIKEEEEDETETETETERGICQSISGVMYSTSCKYTLSNLVVYSYNFE</sequence>
<organism evidence="3 4">
    <name type="scientific">Cynoglossus semilaevis</name>
    <name type="common">Tongue sole</name>
    <dbReference type="NCBI Taxonomy" id="244447"/>
    <lineage>
        <taxon>Eukaryota</taxon>
        <taxon>Metazoa</taxon>
        <taxon>Chordata</taxon>
        <taxon>Craniata</taxon>
        <taxon>Vertebrata</taxon>
        <taxon>Euteleostomi</taxon>
        <taxon>Actinopterygii</taxon>
        <taxon>Neopterygii</taxon>
        <taxon>Teleostei</taxon>
        <taxon>Neoteleostei</taxon>
        <taxon>Acanthomorphata</taxon>
        <taxon>Carangaria</taxon>
        <taxon>Pleuronectiformes</taxon>
        <taxon>Pleuronectoidei</taxon>
        <taxon>Cynoglossidae</taxon>
        <taxon>Cynoglossinae</taxon>
        <taxon>Cynoglossus</taxon>
    </lineage>
</organism>
<name>A0A3P8WA23_CYNSE</name>
<reference evidence="3" key="3">
    <citation type="submission" date="2025-09" db="UniProtKB">
        <authorList>
            <consortium name="Ensembl"/>
        </authorList>
    </citation>
    <scope>IDENTIFICATION</scope>
</reference>
<dbReference type="InterPro" id="IPR058055">
    <property type="entry name" value="PA-PLA1"/>
</dbReference>